<sequence>MTRHQKNATASTVYTYYERKKDQKASGYGTLEERLSKNAFKDFDCCSLTLQRCRDPVVTPEGYLFDYEAILKYILHHKKENARKRKLYEDYLAQKEKELEDEKEAEMERKVRRFETAEATPARRNVASEDCDQPTTSSSSLVSKTNGNTSTEVKNFWVPSLSGSVVDKTVPKPPADKVLCPVTGKPLKLKDLLHVKFKVASSVSESELASGKNVYVCALTGDLLNNATPCVVLKTSGYVITVESLEKVVKKEWIDPFNGKKLTEDDLIFLRRGGTGFAATNENLQSKVVRPALELHHCLYAANIIYYRLQIFSFFSNNHFQQSAMDSEPLAGPMLPAAYEANMQLGIRHKTQSRRFSHLSAPIILLQGHMGEVYTAKFSKEGTFLASAGFDQKILLWNVYGECDNFAVLSGHTGAIMELHFSAESDMLVTCSTDRTIRIWDMETGVCLRKFKGHASFVNSCHLARRGPRLICSGSDDGTIKVWDQRKRDYIHSFDNKYQVTAVTFNDTTEHVIAGGIDNDLKVWDLRKGVVAYGMFGHVDTVTGLCLSPDGSHVLSNSMDCTVRIWDIRPFAPEVRCVRVLQGNQHNFEKNLLRCSWSPDGNRVSAGSSDRYVYVWDVMSQRILYKLPGHFGSVNETDFHPCEPIILSAGSDKKIYMGELEMATVWLSNSRCIYENLALEHWLLTNWDQSCPNALLIWKNRPAVVIGRHQNPWTEADIGFARAAGIDIVRRYSGGGTVYHDEGNFNFSYLTSKQRHHRLTNLLAVCKCVASTTGITLSINNKHDILLEDKYKVSGTAAKITSKCAYHHFTLMFNVDLSRMERVLRPSMQFGVESNATSSVRSSVKALCDVARSLDERKIIAAIVDDYRSSFERCNIHTVAAVTEKQFPGVDNMIAELRSWQWIFGTTPRFHIKRPIRSGRSSAQRTLRISVYHGIIERVVINELCDDEKEITKFIEARFDSELLETIIAYCLRT</sequence>
<evidence type="ECO:0000256" key="5">
    <source>
        <dbReference type="ARBA" id="ARBA00023187"/>
    </source>
</evidence>
<evidence type="ECO:0000256" key="9">
    <source>
        <dbReference type="ARBA" id="ARBA00073554"/>
    </source>
</evidence>
<dbReference type="SUPFAM" id="SSF55681">
    <property type="entry name" value="Class II aaRS and biotin synthetases"/>
    <property type="match status" value="1"/>
</dbReference>
<dbReference type="CDD" id="cd16443">
    <property type="entry name" value="LplA"/>
    <property type="match status" value="1"/>
</dbReference>
<feature type="repeat" description="WD" evidence="11">
    <location>
        <begin position="500"/>
        <end position="529"/>
    </location>
</feature>
<feature type="repeat" description="WD" evidence="11">
    <location>
        <begin position="409"/>
        <end position="450"/>
    </location>
</feature>
<dbReference type="GO" id="GO:0000375">
    <property type="term" value="P:RNA splicing, via transesterification reactions"/>
    <property type="evidence" value="ECO:0007669"/>
    <property type="project" value="UniProtKB-ARBA"/>
</dbReference>
<dbReference type="PANTHER" id="PTHR44006:SF1">
    <property type="entry name" value="U5 SMALL NUCLEAR RIBONUCLEOPROTEIN 40 KDA PROTEIN"/>
    <property type="match status" value="1"/>
</dbReference>
<feature type="repeat" description="WD" evidence="11">
    <location>
        <begin position="535"/>
        <end position="569"/>
    </location>
</feature>
<dbReference type="InterPro" id="IPR031790">
    <property type="entry name" value="Znf-NOSIP"/>
</dbReference>
<keyword evidence="15" id="KW-0687">Ribonucleoprotein</keyword>
<keyword evidence="3" id="KW-0507">mRNA processing</keyword>
<dbReference type="CDD" id="cd16661">
    <property type="entry name" value="RING-Ubox1_NOSIP"/>
    <property type="match status" value="1"/>
</dbReference>
<evidence type="ECO:0000256" key="11">
    <source>
        <dbReference type="PROSITE-ProRule" id="PRU00221"/>
    </source>
</evidence>
<evidence type="ECO:0000256" key="4">
    <source>
        <dbReference type="ARBA" id="ARBA00022737"/>
    </source>
</evidence>
<evidence type="ECO:0000256" key="2">
    <source>
        <dbReference type="ARBA" id="ARBA00022574"/>
    </source>
</evidence>
<dbReference type="SUPFAM" id="SSF57850">
    <property type="entry name" value="RING/U-box"/>
    <property type="match status" value="2"/>
</dbReference>
<dbReference type="PROSITE" id="PS51733">
    <property type="entry name" value="BPL_LPL_CATALYTIC"/>
    <property type="match status" value="1"/>
</dbReference>
<dbReference type="SUPFAM" id="SSF50978">
    <property type="entry name" value="WD40 repeat-like"/>
    <property type="match status" value="1"/>
</dbReference>
<dbReference type="InterPro" id="IPR004143">
    <property type="entry name" value="BPL_LPL_catalytic"/>
</dbReference>
<dbReference type="InterPro" id="IPR052234">
    <property type="entry name" value="U5_snRNP_Component"/>
</dbReference>
<evidence type="ECO:0000256" key="13">
    <source>
        <dbReference type="SAM" id="MobiDB-lite"/>
    </source>
</evidence>
<dbReference type="CDD" id="cd16662">
    <property type="entry name" value="RING-Ubox2_NOSIP"/>
    <property type="match status" value="1"/>
</dbReference>
<keyword evidence="4" id="KW-0677">Repeat</keyword>
<dbReference type="Gene3D" id="3.30.40.10">
    <property type="entry name" value="Zinc/RING finger domain, C3HC4 (zinc finger)"/>
    <property type="match status" value="2"/>
</dbReference>
<dbReference type="PRINTS" id="PR00320">
    <property type="entry name" value="GPROTEINBRPT"/>
</dbReference>
<comment type="subcellular location">
    <subcellularLocation>
        <location evidence="1">Nucleus</location>
    </subcellularLocation>
</comment>
<dbReference type="Pfam" id="PF00400">
    <property type="entry name" value="WD40"/>
    <property type="match status" value="7"/>
</dbReference>
<dbReference type="PROSITE" id="PS50082">
    <property type="entry name" value="WD_REPEATS_2"/>
    <property type="match status" value="6"/>
</dbReference>
<dbReference type="FunFam" id="2.130.10.10:FF:000229">
    <property type="entry name" value="Small nuclear ribonucleoprotein U5 subunit 40"/>
    <property type="match status" value="1"/>
</dbReference>
<dbReference type="OrthoDB" id="1068471at2759"/>
<evidence type="ECO:0000256" key="8">
    <source>
        <dbReference type="ARBA" id="ARBA00064268"/>
    </source>
</evidence>
<dbReference type="PANTHER" id="PTHR44006">
    <property type="entry name" value="U5 SMALL NUCLEAR RIBONUCLEOPROTEIN 40 KDA PROTEIN"/>
    <property type="match status" value="1"/>
</dbReference>
<dbReference type="GO" id="GO:0006397">
    <property type="term" value="P:mRNA processing"/>
    <property type="evidence" value="ECO:0007669"/>
    <property type="project" value="UniProtKB-KW"/>
</dbReference>
<protein>
    <recommendedName>
        <fullName evidence="9">U5 small nuclear ribonucleoprotein 40 kDa protein</fullName>
    </recommendedName>
    <alternativeName>
        <fullName evidence="10">WD repeat-containing protein 57</fullName>
    </alternativeName>
</protein>
<dbReference type="GO" id="GO:0071013">
    <property type="term" value="C:catalytic step 2 spliceosome"/>
    <property type="evidence" value="ECO:0007669"/>
    <property type="project" value="TreeGrafter"/>
</dbReference>
<keyword evidence="16" id="KW-1185">Reference proteome</keyword>
<name>A0A077YUQ7_TRITR</name>
<keyword evidence="2 11" id="KW-0853">WD repeat</keyword>
<feature type="repeat" description="WD" evidence="11">
    <location>
        <begin position="366"/>
        <end position="399"/>
    </location>
</feature>
<dbReference type="Gene3D" id="2.130.10.10">
    <property type="entry name" value="YVTN repeat-like/Quinoprotein amine dehydrogenase"/>
    <property type="match status" value="1"/>
</dbReference>
<reference evidence="15" key="1">
    <citation type="submission" date="2014-01" db="EMBL/GenBank/DDBJ databases">
        <authorList>
            <person name="Aslett M."/>
        </authorList>
    </citation>
    <scope>NUCLEOTIDE SEQUENCE</scope>
</reference>
<feature type="repeat" description="WD" evidence="11">
    <location>
        <begin position="596"/>
        <end position="626"/>
    </location>
</feature>
<dbReference type="EMBL" id="HG805810">
    <property type="protein sequence ID" value="CDW51822.1"/>
    <property type="molecule type" value="Genomic_DNA"/>
</dbReference>
<dbReference type="Gene3D" id="3.30.390.50">
    <property type="entry name" value="CO dehydrogenase flavoprotein, C-terminal domain"/>
    <property type="match status" value="1"/>
</dbReference>
<dbReference type="InterPro" id="IPR015943">
    <property type="entry name" value="WD40/YVTN_repeat-like_dom_sf"/>
</dbReference>
<keyword evidence="5" id="KW-0508">mRNA splicing</keyword>
<feature type="region of interest" description="Disordered" evidence="13">
    <location>
        <begin position="113"/>
        <end position="147"/>
    </location>
</feature>
<feature type="domain" description="BPL/LPL catalytic" evidence="14">
    <location>
        <begin position="689"/>
        <end position="875"/>
    </location>
</feature>
<keyword evidence="12" id="KW-0175">Coiled coil</keyword>
<dbReference type="InterPro" id="IPR013083">
    <property type="entry name" value="Znf_RING/FYVE/PHD"/>
</dbReference>
<dbReference type="GO" id="GO:0003723">
    <property type="term" value="F:RNA binding"/>
    <property type="evidence" value="ECO:0007669"/>
    <property type="project" value="TreeGrafter"/>
</dbReference>
<evidence type="ECO:0000259" key="14">
    <source>
        <dbReference type="PROSITE" id="PS51733"/>
    </source>
</evidence>
<gene>
    <name evidence="15" type="ORF">TTRE_0000008101</name>
</gene>
<dbReference type="Gene3D" id="3.30.930.10">
    <property type="entry name" value="Bira Bifunctional Protein, Domain 2"/>
    <property type="match status" value="1"/>
</dbReference>
<dbReference type="InterPro" id="IPR001680">
    <property type="entry name" value="WD40_rpt"/>
</dbReference>
<comment type="subunit">
    <text evidence="8">Component of the pre-catalytic and catalytic spliceosome complexes. Component of the postcatalytic spliceosome P complex. Part of the U5 snRNP complex. Interacts with PRPF8. Component of the U4/U6-U5 tri-snRNP complex composed of the U4, U6 and U5 snRNAs and at least PRPF3, PRPF4, PRPF6, PRPF8, PRPF31, SNRNP200, TXNL4A, WDR57, SNRNP40, DDX23, CD2BP2, PPIH, SNU13, EFTUD2, SART1 and USP39. Component of the minor spliceosome, which splices U12-type introns.</text>
</comment>
<comment type="function">
    <text evidence="7">Required for pre-mRNA splicing as component of the activated spliceosome. Component of the U5 small nuclear ribonucleoprotein (snRNP) complex and the U4/U6-U5 tri-snRNP complex, building blocks of the spliceosome. As a component of the minor spliceosome, involved in the splicing of U12-type introns in pre-mRNAs.</text>
</comment>
<feature type="coiled-coil region" evidence="12">
    <location>
        <begin position="85"/>
        <end position="113"/>
    </location>
</feature>
<dbReference type="InterPro" id="IPR020472">
    <property type="entry name" value="WD40_PAC1"/>
</dbReference>
<feature type="compositionally biased region" description="Polar residues" evidence="13">
    <location>
        <begin position="133"/>
        <end position="147"/>
    </location>
</feature>
<dbReference type="CDD" id="cd00200">
    <property type="entry name" value="WD40"/>
    <property type="match status" value="1"/>
</dbReference>
<dbReference type="Pfam" id="PF21948">
    <property type="entry name" value="LplA-B_cat"/>
    <property type="match status" value="1"/>
</dbReference>
<accession>A0A077YUQ7</accession>
<keyword evidence="6" id="KW-0539">Nucleus</keyword>
<evidence type="ECO:0000256" key="3">
    <source>
        <dbReference type="ARBA" id="ARBA00022664"/>
    </source>
</evidence>
<evidence type="ECO:0000256" key="6">
    <source>
        <dbReference type="ARBA" id="ARBA00023242"/>
    </source>
</evidence>
<feature type="repeat" description="WD" evidence="11">
    <location>
        <begin position="451"/>
        <end position="493"/>
    </location>
</feature>
<evidence type="ECO:0000256" key="10">
    <source>
        <dbReference type="ARBA" id="ARBA00075772"/>
    </source>
</evidence>
<proteinExistence type="predicted"/>
<dbReference type="InterPro" id="IPR045864">
    <property type="entry name" value="aa-tRNA-synth_II/BPL/LPL"/>
</dbReference>
<dbReference type="Pfam" id="PF15906">
    <property type="entry name" value="zf-NOSIP"/>
    <property type="match status" value="1"/>
</dbReference>
<evidence type="ECO:0000256" key="7">
    <source>
        <dbReference type="ARBA" id="ARBA00057342"/>
    </source>
</evidence>
<dbReference type="InterPro" id="IPR019775">
    <property type="entry name" value="WD40_repeat_CS"/>
</dbReference>
<dbReference type="Proteomes" id="UP000030665">
    <property type="component" value="Unassembled WGS sequence"/>
</dbReference>
<evidence type="ECO:0000256" key="1">
    <source>
        <dbReference type="ARBA" id="ARBA00004123"/>
    </source>
</evidence>
<dbReference type="InterPro" id="IPR036322">
    <property type="entry name" value="WD40_repeat_dom_sf"/>
</dbReference>
<evidence type="ECO:0000256" key="12">
    <source>
        <dbReference type="SAM" id="Coils"/>
    </source>
</evidence>
<evidence type="ECO:0000313" key="15">
    <source>
        <dbReference type="EMBL" id="CDW51822.1"/>
    </source>
</evidence>
<reference evidence="15" key="2">
    <citation type="submission" date="2014-03" db="EMBL/GenBank/DDBJ databases">
        <title>The whipworm genome and dual-species transcriptomics of an intimate host-pathogen interaction.</title>
        <authorList>
            <person name="Foth B.J."/>
            <person name="Tsai I.J."/>
            <person name="Reid A.J."/>
            <person name="Bancroft A.J."/>
            <person name="Nichol S."/>
            <person name="Tracey A."/>
            <person name="Holroyd N."/>
            <person name="Cotton J.A."/>
            <person name="Stanley E.J."/>
            <person name="Zarowiecki M."/>
            <person name="Liu J.Z."/>
            <person name="Huckvale T."/>
            <person name="Cooper P.J."/>
            <person name="Grencis R.K."/>
            <person name="Berriman M."/>
        </authorList>
    </citation>
    <scope>NUCLEOTIDE SEQUENCE [LARGE SCALE GENOMIC DNA]</scope>
</reference>
<organism evidence="15 16">
    <name type="scientific">Trichuris trichiura</name>
    <name type="common">Whipworm</name>
    <name type="synonym">Trichocephalus trichiurus</name>
    <dbReference type="NCBI Taxonomy" id="36087"/>
    <lineage>
        <taxon>Eukaryota</taxon>
        <taxon>Metazoa</taxon>
        <taxon>Ecdysozoa</taxon>
        <taxon>Nematoda</taxon>
        <taxon>Enoplea</taxon>
        <taxon>Dorylaimia</taxon>
        <taxon>Trichinellida</taxon>
        <taxon>Trichuridae</taxon>
        <taxon>Trichuris</taxon>
    </lineage>
</organism>
<dbReference type="AlphaFoldDB" id="A0A077YUQ7"/>
<evidence type="ECO:0000313" key="16">
    <source>
        <dbReference type="Proteomes" id="UP000030665"/>
    </source>
</evidence>
<dbReference type="GO" id="GO:0005682">
    <property type="term" value="C:U5 snRNP"/>
    <property type="evidence" value="ECO:0007669"/>
    <property type="project" value="UniProtKB-ARBA"/>
</dbReference>
<dbReference type="PROSITE" id="PS50294">
    <property type="entry name" value="WD_REPEATS_REGION"/>
    <property type="match status" value="5"/>
</dbReference>
<dbReference type="PROSITE" id="PS00678">
    <property type="entry name" value="WD_REPEATS_1"/>
    <property type="match status" value="4"/>
</dbReference>
<dbReference type="STRING" id="36087.A0A077YUQ7"/>
<dbReference type="SMART" id="SM00320">
    <property type="entry name" value="WD40"/>
    <property type="match status" value="7"/>
</dbReference>